<dbReference type="Pfam" id="PF00990">
    <property type="entry name" value="GGDEF"/>
    <property type="match status" value="1"/>
</dbReference>
<dbReference type="AlphaFoldDB" id="A0AAE3SX18"/>
<proteinExistence type="predicted"/>
<evidence type="ECO:0000313" key="3">
    <source>
        <dbReference type="EMBL" id="MCX8998604.1"/>
    </source>
</evidence>
<dbReference type="SMART" id="SM00267">
    <property type="entry name" value="GGDEF"/>
    <property type="match status" value="1"/>
</dbReference>
<dbReference type="InterPro" id="IPR035965">
    <property type="entry name" value="PAS-like_dom_sf"/>
</dbReference>
<evidence type="ECO:0000313" key="4">
    <source>
        <dbReference type="Proteomes" id="UP001208771"/>
    </source>
</evidence>
<organism evidence="3 4">
    <name type="scientific">Ectorhizobium quercum</name>
    <dbReference type="NCBI Taxonomy" id="2965071"/>
    <lineage>
        <taxon>Bacteria</taxon>
        <taxon>Pseudomonadati</taxon>
        <taxon>Pseudomonadota</taxon>
        <taxon>Alphaproteobacteria</taxon>
        <taxon>Hyphomicrobiales</taxon>
        <taxon>Rhizobiaceae</taxon>
        <taxon>Ectorhizobium</taxon>
    </lineage>
</organism>
<dbReference type="InterPro" id="IPR000014">
    <property type="entry name" value="PAS"/>
</dbReference>
<dbReference type="SUPFAM" id="SSF55785">
    <property type="entry name" value="PYP-like sensor domain (PAS domain)"/>
    <property type="match status" value="1"/>
</dbReference>
<keyword evidence="4" id="KW-1185">Reference proteome</keyword>
<comment type="caution">
    <text evidence="3">The sequence shown here is derived from an EMBL/GenBank/DDBJ whole genome shotgun (WGS) entry which is preliminary data.</text>
</comment>
<dbReference type="Gene3D" id="3.30.70.270">
    <property type="match status" value="1"/>
</dbReference>
<dbReference type="NCBIfam" id="TIGR00254">
    <property type="entry name" value="GGDEF"/>
    <property type="match status" value="1"/>
</dbReference>
<evidence type="ECO:0000313" key="2">
    <source>
        <dbReference type="EMBL" id="MCX8996357.1"/>
    </source>
</evidence>
<feature type="domain" description="GGDEF" evidence="1">
    <location>
        <begin position="164"/>
        <end position="296"/>
    </location>
</feature>
<dbReference type="InterPro" id="IPR052163">
    <property type="entry name" value="DGC-Regulatory_Protein"/>
</dbReference>
<dbReference type="SUPFAM" id="SSF55073">
    <property type="entry name" value="Nucleotide cyclase"/>
    <property type="match status" value="1"/>
</dbReference>
<dbReference type="InterPro" id="IPR043128">
    <property type="entry name" value="Rev_trsase/Diguanyl_cyclase"/>
</dbReference>
<dbReference type="InterPro" id="IPR029787">
    <property type="entry name" value="Nucleotide_cyclase"/>
</dbReference>
<dbReference type="CDD" id="cd00130">
    <property type="entry name" value="PAS"/>
    <property type="match status" value="1"/>
</dbReference>
<protein>
    <submittedName>
        <fullName evidence="3">GGDEF domain-containing protein</fullName>
    </submittedName>
</protein>
<dbReference type="PROSITE" id="PS50887">
    <property type="entry name" value="GGDEF"/>
    <property type="match status" value="1"/>
</dbReference>
<sequence length="299" mass="32866">MLSEKVLREALADLFDFSPVPFSISTIEHNSRYVKVNQAYLSLVGRSWPQLEGQSLSIDLPYGLDDPARLQRMHLLETQGFYDLAEVEMIDSGNRLIPTLISAQRRRIHGESFDIEFILDNSARKAFEHSIIEAAFTDSLTGLPNRRAFDDALAKALDRQTPQQSLVLVYIDLNGFKGVNDIYGHAVGDELLRIVAKRLRAAMNARDFVARLGGDEFAAILTVPRDRKPVASRFYELAQGIVGNVDLDGVALPVGAAVGVSVADAVATADSFLNHADSLMYLAKSSGKSIDVRIAPFMS</sequence>
<dbReference type="PANTHER" id="PTHR46663:SF2">
    <property type="entry name" value="GGDEF DOMAIN-CONTAINING PROTEIN"/>
    <property type="match status" value="1"/>
</dbReference>
<evidence type="ECO:0000259" key="1">
    <source>
        <dbReference type="PROSITE" id="PS50887"/>
    </source>
</evidence>
<dbReference type="EMBL" id="JANFPI010000001">
    <property type="protein sequence ID" value="MCX8996357.1"/>
    <property type="molecule type" value="Genomic_DNA"/>
</dbReference>
<dbReference type="Proteomes" id="UP001208771">
    <property type="component" value="Unassembled WGS sequence"/>
</dbReference>
<dbReference type="InterPro" id="IPR000160">
    <property type="entry name" value="GGDEF_dom"/>
</dbReference>
<accession>A0AAE3SX18</accession>
<dbReference type="CDD" id="cd01949">
    <property type="entry name" value="GGDEF"/>
    <property type="match status" value="1"/>
</dbReference>
<dbReference type="RefSeq" id="WP_306410103.1">
    <property type="nucleotide sequence ID" value="NZ_JANFPI010000001.1"/>
</dbReference>
<gene>
    <name evidence="2" type="ORF">NOF55_04485</name>
    <name evidence="3" type="ORF">NOF55_15940</name>
</gene>
<dbReference type="PANTHER" id="PTHR46663">
    <property type="entry name" value="DIGUANYLATE CYCLASE DGCT-RELATED"/>
    <property type="match status" value="1"/>
</dbReference>
<dbReference type="Gene3D" id="3.30.450.20">
    <property type="entry name" value="PAS domain"/>
    <property type="match status" value="1"/>
</dbReference>
<name>A0AAE3SX18_9HYPH</name>
<dbReference type="EMBL" id="JANFPI010000005">
    <property type="protein sequence ID" value="MCX8998604.1"/>
    <property type="molecule type" value="Genomic_DNA"/>
</dbReference>
<reference evidence="3" key="1">
    <citation type="submission" date="2022-07" db="EMBL/GenBank/DDBJ databases">
        <title>Ectorhizobium quercum gen.nov., sp. nov.</title>
        <authorList>
            <person name="Ma T."/>
            <person name="Li Y."/>
        </authorList>
    </citation>
    <scope>NUCLEOTIDE SEQUENCE</scope>
    <source>
        <strain evidence="3">BDR2-2</strain>
    </source>
</reference>